<protein>
    <submittedName>
        <fullName evidence="4">Carboxylesterase</fullName>
    </submittedName>
</protein>
<accession>A0A0F7JVZ9</accession>
<comment type="similarity">
    <text evidence="1">Belongs to the AB hydrolase superfamily. AB hydrolase 2 family.</text>
</comment>
<dbReference type="AlphaFoldDB" id="A0A0F7JVZ9"/>
<evidence type="ECO:0000313" key="4">
    <source>
        <dbReference type="EMBL" id="AKH19787.1"/>
    </source>
</evidence>
<evidence type="ECO:0000256" key="1">
    <source>
        <dbReference type="ARBA" id="ARBA00006499"/>
    </source>
</evidence>
<dbReference type="SUPFAM" id="SSF53474">
    <property type="entry name" value="alpha/beta-Hydrolases"/>
    <property type="match status" value="1"/>
</dbReference>
<dbReference type="InterPro" id="IPR029058">
    <property type="entry name" value="AB_hydrolase_fold"/>
</dbReference>
<dbReference type="RefSeq" id="WP_046858723.1">
    <property type="nucleotide sequence ID" value="NZ_CP011412.1"/>
</dbReference>
<dbReference type="KEGG" id="seds:AAY24_04785"/>
<organism evidence="4 5">
    <name type="scientific">Sedimenticola thiotaurini</name>
    <dbReference type="NCBI Taxonomy" id="1543721"/>
    <lineage>
        <taxon>Bacteria</taxon>
        <taxon>Pseudomonadati</taxon>
        <taxon>Pseudomonadota</taxon>
        <taxon>Gammaproteobacteria</taxon>
        <taxon>Chromatiales</taxon>
        <taxon>Sedimenticolaceae</taxon>
        <taxon>Sedimenticola</taxon>
    </lineage>
</organism>
<gene>
    <name evidence="4" type="ORF">AAY24_04785</name>
</gene>
<dbReference type="InterPro" id="IPR003140">
    <property type="entry name" value="PLipase/COase/thioEstase"/>
</dbReference>
<sequence>MNIIELETGDTVDAAIIWLHGLGASGEDFIPLVPELRLPDSAGIRFLFPNAPQLPVTVNGGYVMPAWYDILEMDIDRRIDQVQLLASARAVAELIDEQVEQGIDSRRIMVAGFSQGGAVSYQVALTYPRPLAGLIGMSTYFATADTITPHRANGTLAIQLHHGSEDPVVPEMLGQKARDQLVALGYQPEYLTYPMEHTLCMEEVANIARFVRQRLSL</sequence>
<dbReference type="PANTHER" id="PTHR10655">
    <property type="entry name" value="LYSOPHOSPHOLIPASE-RELATED"/>
    <property type="match status" value="1"/>
</dbReference>
<reference evidence="4 5" key="1">
    <citation type="journal article" date="2015" name="Genome Announc.">
        <title>Complete Genome Sequence of Sedimenticola thiotaurini Strain SIP-G1, a Polyphosphate- and Polyhydroxyalkanoate-Accumulating Sulfur-Oxidizing Gammaproteobacterium Isolated from Salt Marsh Sediments.</title>
        <authorList>
            <person name="Flood B.E."/>
            <person name="Jones D.S."/>
            <person name="Bailey J.V."/>
        </authorList>
    </citation>
    <scope>NUCLEOTIDE SEQUENCE [LARGE SCALE GENOMIC DNA]</scope>
    <source>
        <strain evidence="4 5">SIP-G1</strain>
    </source>
</reference>
<evidence type="ECO:0000313" key="5">
    <source>
        <dbReference type="Proteomes" id="UP000034410"/>
    </source>
</evidence>
<keyword evidence="5" id="KW-1185">Reference proteome</keyword>
<dbReference type="Proteomes" id="UP000034410">
    <property type="component" value="Chromosome"/>
</dbReference>
<name>A0A0F7JVZ9_9GAMM</name>
<dbReference type="Gene3D" id="3.40.50.1820">
    <property type="entry name" value="alpha/beta hydrolase"/>
    <property type="match status" value="1"/>
</dbReference>
<evidence type="ECO:0000259" key="3">
    <source>
        <dbReference type="Pfam" id="PF02230"/>
    </source>
</evidence>
<evidence type="ECO:0000256" key="2">
    <source>
        <dbReference type="ARBA" id="ARBA00022801"/>
    </source>
</evidence>
<dbReference type="PANTHER" id="PTHR10655:SF17">
    <property type="entry name" value="LYSOPHOSPHOLIPASE-LIKE PROTEIN 1"/>
    <property type="match status" value="1"/>
</dbReference>
<proteinExistence type="inferred from homology"/>
<dbReference type="Pfam" id="PF02230">
    <property type="entry name" value="Abhydrolase_2"/>
    <property type="match status" value="1"/>
</dbReference>
<feature type="domain" description="Phospholipase/carboxylesterase/thioesterase" evidence="3">
    <location>
        <begin position="9"/>
        <end position="212"/>
    </location>
</feature>
<dbReference type="InterPro" id="IPR050565">
    <property type="entry name" value="LYPA1-2/EST-like"/>
</dbReference>
<dbReference type="GO" id="GO:0016787">
    <property type="term" value="F:hydrolase activity"/>
    <property type="evidence" value="ECO:0007669"/>
    <property type="project" value="UniProtKB-KW"/>
</dbReference>
<keyword evidence="2" id="KW-0378">Hydrolase</keyword>
<dbReference type="EMBL" id="CP011412">
    <property type="protein sequence ID" value="AKH19787.1"/>
    <property type="molecule type" value="Genomic_DNA"/>
</dbReference>